<sequence>MKVLCILLVVVGTALSREVGKVARRDEDFVCPPQEESFGYMSFCAWDPCDIFADQPCADIPEAVCKFDACPNHACIPMFFVDKQWVECHDLVYRDK</sequence>
<reference evidence="2" key="1">
    <citation type="journal article" date="2012" name="Aquaculture">
        <title>Differential expression of neuropeptides correlates with growth rate in cultivated Haliotis asinina (Vetigastropoda: Mollusca).</title>
        <authorList>
            <person name="York P.S."/>
            <person name="Cummins S.F."/>
            <person name="Lucas T."/>
            <person name="Blomberg S.P."/>
            <person name="Degnan S.M."/>
            <person name="Degnan B.M."/>
        </authorList>
    </citation>
    <scope>NUCLEOTIDE SEQUENCE</scope>
</reference>
<evidence type="ECO:0000256" key="1">
    <source>
        <dbReference type="SAM" id="SignalP"/>
    </source>
</evidence>
<dbReference type="EMBL" id="JN032738">
    <property type="protein sequence ID" value="AEW67131.1"/>
    <property type="molecule type" value="mRNA"/>
</dbReference>
<dbReference type="AlphaFoldDB" id="G9F9D6"/>
<protein>
    <submittedName>
        <fullName evidence="2">Halitoid growth-associated peptide</fullName>
    </submittedName>
</protein>
<dbReference type="KEGG" id="hasi:137260140"/>
<dbReference type="RefSeq" id="XP_067653940.1">
    <property type="nucleotide sequence ID" value="XM_067797839.1"/>
</dbReference>
<evidence type="ECO:0000313" key="2">
    <source>
        <dbReference type="EMBL" id="AEW67131.1"/>
    </source>
</evidence>
<name>G9F9D6_HALAI</name>
<dbReference type="GeneID" id="137260140"/>
<keyword evidence="1" id="KW-0732">Signal</keyword>
<feature type="signal peptide" evidence="1">
    <location>
        <begin position="1"/>
        <end position="16"/>
    </location>
</feature>
<organism evidence="2">
    <name type="scientific">Haliotis asinina</name>
    <name type="common">Donkey's ear abalone</name>
    <name type="synonym">Ass's ear abalone</name>
    <dbReference type="NCBI Taxonomy" id="109174"/>
    <lineage>
        <taxon>Eukaryota</taxon>
        <taxon>Metazoa</taxon>
        <taxon>Spiralia</taxon>
        <taxon>Lophotrochozoa</taxon>
        <taxon>Mollusca</taxon>
        <taxon>Gastropoda</taxon>
        <taxon>Vetigastropoda</taxon>
        <taxon>Lepetellida</taxon>
        <taxon>Haliotoidea</taxon>
        <taxon>Haliotidae</taxon>
        <taxon>Haliotis</taxon>
    </lineage>
</organism>
<accession>G9F9D6</accession>
<proteinExistence type="evidence at transcript level"/>
<feature type="chain" id="PRO_5003521812" evidence="1">
    <location>
        <begin position="17"/>
        <end position="96"/>
    </location>
</feature>